<evidence type="ECO:0000313" key="1">
    <source>
        <dbReference type="EMBL" id="KAI4297058.1"/>
    </source>
</evidence>
<comment type="caution">
    <text evidence="1">The sequence shown here is derived from an EMBL/GenBank/DDBJ whole genome shotgun (WGS) entry which is preliminary data.</text>
</comment>
<accession>A0ACB9KIN9</accession>
<dbReference type="EMBL" id="CM039439">
    <property type="protein sequence ID" value="KAI4297058.1"/>
    <property type="molecule type" value="Genomic_DNA"/>
</dbReference>
<dbReference type="Proteomes" id="UP000828941">
    <property type="component" value="Chromosome 14"/>
</dbReference>
<protein>
    <submittedName>
        <fullName evidence="1">Uncharacterized protein</fullName>
    </submittedName>
</protein>
<organism evidence="1 2">
    <name type="scientific">Bauhinia variegata</name>
    <name type="common">Purple orchid tree</name>
    <name type="synonym">Phanera variegata</name>
    <dbReference type="NCBI Taxonomy" id="167791"/>
    <lineage>
        <taxon>Eukaryota</taxon>
        <taxon>Viridiplantae</taxon>
        <taxon>Streptophyta</taxon>
        <taxon>Embryophyta</taxon>
        <taxon>Tracheophyta</taxon>
        <taxon>Spermatophyta</taxon>
        <taxon>Magnoliopsida</taxon>
        <taxon>eudicotyledons</taxon>
        <taxon>Gunneridae</taxon>
        <taxon>Pentapetalae</taxon>
        <taxon>rosids</taxon>
        <taxon>fabids</taxon>
        <taxon>Fabales</taxon>
        <taxon>Fabaceae</taxon>
        <taxon>Cercidoideae</taxon>
        <taxon>Cercideae</taxon>
        <taxon>Bauhiniinae</taxon>
        <taxon>Bauhinia</taxon>
    </lineage>
</organism>
<evidence type="ECO:0000313" key="2">
    <source>
        <dbReference type="Proteomes" id="UP000828941"/>
    </source>
</evidence>
<reference evidence="1 2" key="1">
    <citation type="journal article" date="2022" name="DNA Res.">
        <title>Chromosomal-level genome assembly of the orchid tree Bauhinia variegata (Leguminosae; Cercidoideae) supports the allotetraploid origin hypothesis of Bauhinia.</title>
        <authorList>
            <person name="Zhong Y."/>
            <person name="Chen Y."/>
            <person name="Zheng D."/>
            <person name="Pang J."/>
            <person name="Liu Y."/>
            <person name="Luo S."/>
            <person name="Meng S."/>
            <person name="Qian L."/>
            <person name="Wei D."/>
            <person name="Dai S."/>
            <person name="Zhou R."/>
        </authorList>
    </citation>
    <scope>NUCLEOTIDE SEQUENCE [LARGE SCALE GENOMIC DNA]</scope>
    <source>
        <strain evidence="1">BV-YZ2020</strain>
    </source>
</reference>
<proteinExistence type="predicted"/>
<keyword evidence="2" id="KW-1185">Reference proteome</keyword>
<sequence>MDSEPSASETVFPVSGQSGSLSSSFSAQNSDKEFLIQKPAMDSDDINNSSVSVNGGDGGSENEGFMSGEEEFETARDRPILVYPDEKFTQGPIVKSPEYEFFTPMVSRPIAKVSGDDDDGGDDEDVEGDEGGLWSLGFSGEGFEEKLEIGEYKEDLVQRESNENVNSGEVVKETGFGDSHEGFVESYSGGGDSEGFESTKMNESLHSMSEGELTSEKGEEIVKELKGNGDGELVRGDEILPGETDHDKSVGNGDVKLTSGGDAVVETVEVDILGSGAAVVGDKEEINDSEIKGMEAPADVSLDNKFDPIDEAAEEPFDDSATREAKLEQHADSVAGDDTAHAQEELLGQKSVIDPLVKGENVEADADEGEIGSHVEAPGESLASETVDPNSSSSRAIRLDEDDEGKNLPDGGDIDGSMSDEEGDGVIFGSSEAAKQFLEGLEQHSRVISQSGVESSQDTSQRIDGQIVTDSDEEADTDDDEGDSKEIFDPAALAALLKAATSAGQDSGSITITPQDAQRLFSVERPAGLGPSLQSVKPASRPNRASLFAPNIRENADSESNLSEEEKNKLEKLQQIRITFLRLVQRLGYTPEESLAAQVLYRFNLIAGRHTGQLFSLDAATLSASQLEEEGKNDLDFSLNILVLGKTGVGKSATINSIFGETKTTIDAYGPATTAVREIVGMVDGVKIRIFDTPGLKSSLMEQGFNQKVLSTVKRFTKKFPLDIVLYVDRLDTQSRDSNDLPLLKTITSVLGSSIWRSAIVTLTHAGCAPPDGPSGSPMSYEVFVAQRSHIVQQHIGQAVGDFRLMNPSLMNIVTLVENHPSCRKNRDGQKVLPNGQVWRPQLLLISYSMKILSEAGNLSKTQDSIDQRRLFGFRMRSPPLPYLLSWLLQSRSHPKLPADQGGDQGDSDIDLADLSDSDLDEDEDEYDQLPPFKPLKKSQISKLSQEQRKAYFEEYDYRVKLLQKKQWREELKRMREIKKKGKTDINDSGYMEEEDPENASPAAVQVPLPDMVLPSSFDSDNPAFRYRFLEPTSQLLTRPVLDSQGWDHDCGYDGVNIEQTLAIINRFPAAVTVQLKKDKKEFTLHLDSSVAAKRGENQSFMAGFDIQNIGKQLAYIVRGETKFKNLKRNKTAVGFSVTFLGENVSTGMKIEDQIAIGKRLAFVGSMGTVRSQGDSAYGANLEVQLRDADYPVGQDQHSLGLSLVKWRGDLALGTNFQSQFSLGRSYKMAIRAGLNNKLSGQFTVRTSSSDQLQIALVAVLPIAKAIYQNFWPGASSENYSIY</sequence>
<name>A0ACB9KIN9_BAUVA</name>
<gene>
    <name evidence="1" type="ORF">L6164_036966</name>
</gene>